<keyword evidence="3" id="KW-0949">S-adenosyl-L-methionine</keyword>
<name>A0A369BGI7_9FIRM</name>
<evidence type="ECO:0000313" key="6">
    <source>
        <dbReference type="Proteomes" id="UP000253034"/>
    </source>
</evidence>
<keyword evidence="1 5" id="KW-0489">Methyltransferase</keyword>
<dbReference type="OrthoDB" id="9791837at2"/>
<keyword evidence="2 5" id="KW-0808">Transferase</keyword>
<protein>
    <submittedName>
        <fullName evidence="5">Methyltransferase family protein</fullName>
    </submittedName>
</protein>
<dbReference type="GO" id="GO:0032259">
    <property type="term" value="P:methylation"/>
    <property type="evidence" value="ECO:0007669"/>
    <property type="project" value="UniProtKB-KW"/>
</dbReference>
<dbReference type="GO" id="GO:1901052">
    <property type="term" value="P:sarcosine metabolic process"/>
    <property type="evidence" value="ECO:0007669"/>
    <property type="project" value="TreeGrafter"/>
</dbReference>
<dbReference type="GO" id="GO:0005829">
    <property type="term" value="C:cytosol"/>
    <property type="evidence" value="ECO:0007669"/>
    <property type="project" value="TreeGrafter"/>
</dbReference>
<reference evidence="5 6" key="1">
    <citation type="submission" date="2018-07" db="EMBL/GenBank/DDBJ databases">
        <title>Genomic Encyclopedia of Type Strains, Phase IV (KMG-IV): sequencing the most valuable type-strain genomes for metagenomic binning, comparative biology and taxonomic classification.</title>
        <authorList>
            <person name="Goeker M."/>
        </authorList>
    </citation>
    <scope>NUCLEOTIDE SEQUENCE [LARGE SCALE GENOMIC DNA]</scope>
    <source>
        <strain evidence="5 6">DSM 27016</strain>
    </source>
</reference>
<organism evidence="5 6">
    <name type="scientific">Anaerobacterium chartisolvens</name>
    <dbReference type="NCBI Taxonomy" id="1297424"/>
    <lineage>
        <taxon>Bacteria</taxon>
        <taxon>Bacillati</taxon>
        <taxon>Bacillota</taxon>
        <taxon>Clostridia</taxon>
        <taxon>Eubacteriales</taxon>
        <taxon>Oscillospiraceae</taxon>
        <taxon>Anaerobacterium</taxon>
    </lineage>
</organism>
<dbReference type="InterPro" id="IPR014369">
    <property type="entry name" value="Gly/Sar_N_MeTrfase"/>
</dbReference>
<dbReference type="GO" id="GO:0046498">
    <property type="term" value="P:S-adenosylhomocysteine metabolic process"/>
    <property type="evidence" value="ECO:0007669"/>
    <property type="project" value="TreeGrafter"/>
</dbReference>
<dbReference type="PANTHER" id="PTHR16458">
    <property type="entry name" value="GLYCINE N-METHYLTRANSFERASE"/>
    <property type="match status" value="1"/>
</dbReference>
<gene>
    <name evidence="5" type="ORF">DFR58_10473</name>
</gene>
<dbReference type="InterPro" id="IPR029063">
    <property type="entry name" value="SAM-dependent_MTases_sf"/>
</dbReference>
<keyword evidence="6" id="KW-1185">Reference proteome</keyword>
<dbReference type="AlphaFoldDB" id="A0A369BGI7"/>
<comment type="caution">
    <text evidence="5">The sequence shown here is derived from an EMBL/GenBank/DDBJ whole genome shotgun (WGS) entry which is preliminary data.</text>
</comment>
<dbReference type="EMBL" id="QPJT01000004">
    <property type="protein sequence ID" value="RCX18804.1"/>
    <property type="molecule type" value="Genomic_DNA"/>
</dbReference>
<evidence type="ECO:0000256" key="2">
    <source>
        <dbReference type="ARBA" id="ARBA00022679"/>
    </source>
</evidence>
<dbReference type="GO" id="GO:0017174">
    <property type="term" value="F:glycine N-methyltransferase activity"/>
    <property type="evidence" value="ECO:0007669"/>
    <property type="project" value="InterPro"/>
</dbReference>
<evidence type="ECO:0000259" key="4">
    <source>
        <dbReference type="Pfam" id="PF13649"/>
    </source>
</evidence>
<proteinExistence type="predicted"/>
<dbReference type="GO" id="GO:0042802">
    <property type="term" value="F:identical protein binding"/>
    <property type="evidence" value="ECO:0007669"/>
    <property type="project" value="TreeGrafter"/>
</dbReference>
<evidence type="ECO:0000256" key="1">
    <source>
        <dbReference type="ARBA" id="ARBA00022603"/>
    </source>
</evidence>
<dbReference type="GO" id="GO:0006111">
    <property type="term" value="P:regulation of gluconeogenesis"/>
    <property type="evidence" value="ECO:0007669"/>
    <property type="project" value="TreeGrafter"/>
</dbReference>
<dbReference type="SUPFAM" id="SSF53335">
    <property type="entry name" value="S-adenosyl-L-methionine-dependent methyltransferases"/>
    <property type="match status" value="1"/>
</dbReference>
<accession>A0A369BGI7</accession>
<dbReference type="Gene3D" id="2.20.25.110">
    <property type="entry name" value="S-adenosyl-L-methionine-dependent methyltransferases"/>
    <property type="match status" value="1"/>
</dbReference>
<dbReference type="Proteomes" id="UP000253034">
    <property type="component" value="Unassembled WGS sequence"/>
</dbReference>
<dbReference type="GO" id="GO:0016594">
    <property type="term" value="F:glycine binding"/>
    <property type="evidence" value="ECO:0007669"/>
    <property type="project" value="TreeGrafter"/>
</dbReference>
<evidence type="ECO:0000256" key="3">
    <source>
        <dbReference type="ARBA" id="ARBA00022691"/>
    </source>
</evidence>
<feature type="domain" description="Methyltransferase" evidence="4">
    <location>
        <begin position="36"/>
        <end position="133"/>
    </location>
</feature>
<dbReference type="CDD" id="cd02440">
    <property type="entry name" value="AdoMet_MTases"/>
    <property type="match status" value="1"/>
</dbReference>
<dbReference type="GO" id="GO:0046500">
    <property type="term" value="P:S-adenosylmethionine metabolic process"/>
    <property type="evidence" value="ECO:0007669"/>
    <property type="project" value="TreeGrafter"/>
</dbReference>
<dbReference type="Gene3D" id="3.40.50.150">
    <property type="entry name" value="Vaccinia Virus protein VP39"/>
    <property type="match status" value="1"/>
</dbReference>
<dbReference type="PANTHER" id="PTHR16458:SF2">
    <property type="entry name" value="GLYCINE N-METHYLTRANSFERASE"/>
    <property type="match status" value="1"/>
</dbReference>
<dbReference type="InterPro" id="IPR041698">
    <property type="entry name" value="Methyltransf_25"/>
</dbReference>
<dbReference type="GO" id="GO:0006730">
    <property type="term" value="P:one-carbon metabolic process"/>
    <property type="evidence" value="ECO:0007669"/>
    <property type="project" value="TreeGrafter"/>
</dbReference>
<dbReference type="GO" id="GO:1904047">
    <property type="term" value="F:S-adenosyl-L-methionine binding"/>
    <property type="evidence" value="ECO:0007669"/>
    <property type="project" value="TreeGrafter"/>
</dbReference>
<dbReference type="Pfam" id="PF13649">
    <property type="entry name" value="Methyltransf_25"/>
    <property type="match status" value="1"/>
</dbReference>
<dbReference type="GO" id="GO:0051289">
    <property type="term" value="P:protein homotetramerization"/>
    <property type="evidence" value="ECO:0007669"/>
    <property type="project" value="TreeGrafter"/>
</dbReference>
<sequence>MGFYEQISRYYDYIFPAGREQLDFIRECAGVPPKKVVDVACGSGGYAIELAKLGYDVTAVDIDEKMIEKTKSKASQERVDIRAFKCDMRNLSGTVTGENDCVYCIGNSIVHLAGKKEISDVLGQMHSVLGNDGTLIIQIINYDRIIRLDVQGLPDITNREAGLKFIRRYKYCRDTGLIDFNTVLEVANGSEVQSYENIVPLFPLMSRDMAEMLEREGFKDISLYGDFTGTPYNENSFMLVVKAVK</sequence>
<evidence type="ECO:0000313" key="5">
    <source>
        <dbReference type="EMBL" id="RCX18804.1"/>
    </source>
</evidence>